<dbReference type="Pfam" id="PF11338">
    <property type="entry name" value="DUF3140"/>
    <property type="match status" value="1"/>
</dbReference>
<dbReference type="PANTHER" id="PTHR40630:SF1">
    <property type="entry name" value="DNA-BINDING PROTEIN"/>
    <property type="match status" value="1"/>
</dbReference>
<accession>A0A6B9FHZ0</accession>
<feature type="region of interest" description="Disordered" evidence="1">
    <location>
        <begin position="27"/>
        <end position="52"/>
    </location>
</feature>
<dbReference type="AlphaFoldDB" id="A0A6B9FHZ0"/>
<organism evidence="2 3">
    <name type="scientific">Methylobacterium mesophilicum SR1.6/6</name>
    <dbReference type="NCBI Taxonomy" id="908290"/>
    <lineage>
        <taxon>Bacteria</taxon>
        <taxon>Pseudomonadati</taxon>
        <taxon>Pseudomonadota</taxon>
        <taxon>Alphaproteobacteria</taxon>
        <taxon>Hyphomicrobiales</taxon>
        <taxon>Methylobacteriaceae</taxon>
        <taxon>Methylobacterium</taxon>
    </lineage>
</organism>
<dbReference type="InterPro" id="IPR021487">
    <property type="entry name" value="DUF3140"/>
</dbReference>
<evidence type="ECO:0000313" key="3">
    <source>
        <dbReference type="Proteomes" id="UP000012488"/>
    </source>
</evidence>
<reference evidence="2 3" key="1">
    <citation type="journal article" date="2012" name="Genet. Mol. Biol.">
        <title>Analysis of 16S rRNA and mxaF genes revealing insights into Methylobacterium niche-specific plant association.</title>
        <authorList>
            <person name="Dourado M.N."/>
            <person name="Andreote F.D."/>
            <person name="Dini-Andreote F."/>
            <person name="Conti R."/>
            <person name="Araujo J.M."/>
            <person name="Araujo W.L."/>
        </authorList>
    </citation>
    <scope>NUCLEOTIDE SEQUENCE [LARGE SCALE GENOMIC DNA]</scope>
    <source>
        <strain evidence="2 3">SR1.6/6</strain>
    </source>
</reference>
<evidence type="ECO:0000313" key="2">
    <source>
        <dbReference type="EMBL" id="QGY00704.1"/>
    </source>
</evidence>
<dbReference type="PANTHER" id="PTHR40630">
    <property type="entry name" value="POSSIBLE DNA-BINDING PROTEIN"/>
    <property type="match status" value="1"/>
</dbReference>
<protein>
    <submittedName>
        <fullName evidence="2">DUF3140 domain-containing protein</fullName>
    </submittedName>
</protein>
<dbReference type="RefSeq" id="WP_010686751.1">
    <property type="nucleotide sequence ID" value="NZ_CP043538.1"/>
</dbReference>
<name>A0A6B9FHZ0_9HYPH</name>
<proteinExistence type="predicted"/>
<dbReference type="OrthoDB" id="513524at2"/>
<reference evidence="2 3" key="2">
    <citation type="journal article" date="2013" name="Genome Announc.">
        <title>Draft Genome Sequence of Methylobacterium mesophilicum Strain SR1.6/6, Isolated from Citrus sinensis.</title>
        <authorList>
            <person name="Marinho Almeida D."/>
            <person name="Dini-Andreote F."/>
            <person name="Camargo Neves A.A."/>
            <person name="Juca Ramos R.T."/>
            <person name="Andreote F.D."/>
            <person name="Carneiro A.R."/>
            <person name="Oliveira de Souza Lima A."/>
            <person name="Caracciolo Gomes de Sa P.H."/>
            <person name="Ribeiro Barbosa M.S."/>
            <person name="Araujo W.L."/>
            <person name="Silva A."/>
        </authorList>
    </citation>
    <scope>NUCLEOTIDE SEQUENCE [LARGE SCALE GENOMIC DNA]</scope>
    <source>
        <strain evidence="2 3">SR1.6/6</strain>
    </source>
</reference>
<evidence type="ECO:0000256" key="1">
    <source>
        <dbReference type="SAM" id="MobiDB-lite"/>
    </source>
</evidence>
<dbReference type="EMBL" id="CP043538">
    <property type="protein sequence ID" value="QGY00704.1"/>
    <property type="molecule type" value="Genomic_DNA"/>
</dbReference>
<dbReference type="Proteomes" id="UP000012488">
    <property type="component" value="Chromosome"/>
</dbReference>
<sequence>MAETDDHEATYKAFKEVVNMAASALEKHLKGDASQSVGQKKGAAGEATGHQEGRRIVEILHAKKADLSDDDYQHMRKVVGYVHRHLKQGGPKDEAAVRDSPWRLSLMNWGHDPMKDG</sequence>
<dbReference type="KEGG" id="mmes:MMSR116_01360"/>
<gene>
    <name evidence="2" type="ORF">MMSR116_01360</name>
</gene>